<keyword evidence="2" id="KW-1185">Reference proteome</keyword>
<dbReference type="Proteomes" id="UP001066276">
    <property type="component" value="Chromosome 2_1"/>
</dbReference>
<dbReference type="AlphaFoldDB" id="A0AAV7V7X6"/>
<proteinExistence type="predicted"/>
<evidence type="ECO:0000313" key="2">
    <source>
        <dbReference type="Proteomes" id="UP001066276"/>
    </source>
</evidence>
<name>A0AAV7V7X6_PLEWA</name>
<sequence>MMRRASAVQRCDSLWPESHRCSAGAWDRSRSLRCLELQRIFKKGQPTLGREGHVAQEALMLHSCVDWDIDCSLGLRHREAGRPFVAYHAIHPCHVKLCQCYSTGCSPPIATMAWLNILTLNV</sequence>
<protein>
    <submittedName>
        <fullName evidence="1">Uncharacterized protein</fullName>
    </submittedName>
</protein>
<dbReference type="EMBL" id="JANPWB010000003">
    <property type="protein sequence ID" value="KAJ1197613.1"/>
    <property type="molecule type" value="Genomic_DNA"/>
</dbReference>
<gene>
    <name evidence="1" type="ORF">NDU88_001469</name>
</gene>
<evidence type="ECO:0000313" key="1">
    <source>
        <dbReference type="EMBL" id="KAJ1197613.1"/>
    </source>
</evidence>
<reference evidence="1" key="1">
    <citation type="journal article" date="2022" name="bioRxiv">
        <title>Sequencing and chromosome-scale assembly of the giantPleurodeles waltlgenome.</title>
        <authorList>
            <person name="Brown T."/>
            <person name="Elewa A."/>
            <person name="Iarovenko S."/>
            <person name="Subramanian E."/>
            <person name="Araus A.J."/>
            <person name="Petzold A."/>
            <person name="Susuki M."/>
            <person name="Suzuki K.-i.T."/>
            <person name="Hayashi T."/>
            <person name="Toyoda A."/>
            <person name="Oliveira C."/>
            <person name="Osipova E."/>
            <person name="Leigh N.D."/>
            <person name="Simon A."/>
            <person name="Yun M.H."/>
        </authorList>
    </citation>
    <scope>NUCLEOTIDE SEQUENCE</scope>
    <source>
        <strain evidence="1">20211129_DDA</strain>
        <tissue evidence="1">Liver</tissue>
    </source>
</reference>
<comment type="caution">
    <text evidence="1">The sequence shown here is derived from an EMBL/GenBank/DDBJ whole genome shotgun (WGS) entry which is preliminary data.</text>
</comment>
<organism evidence="1 2">
    <name type="scientific">Pleurodeles waltl</name>
    <name type="common">Iberian ribbed newt</name>
    <dbReference type="NCBI Taxonomy" id="8319"/>
    <lineage>
        <taxon>Eukaryota</taxon>
        <taxon>Metazoa</taxon>
        <taxon>Chordata</taxon>
        <taxon>Craniata</taxon>
        <taxon>Vertebrata</taxon>
        <taxon>Euteleostomi</taxon>
        <taxon>Amphibia</taxon>
        <taxon>Batrachia</taxon>
        <taxon>Caudata</taxon>
        <taxon>Salamandroidea</taxon>
        <taxon>Salamandridae</taxon>
        <taxon>Pleurodelinae</taxon>
        <taxon>Pleurodeles</taxon>
    </lineage>
</organism>
<accession>A0AAV7V7X6</accession>